<keyword evidence="6" id="KW-0256">Endoplasmic reticulum</keyword>
<comment type="similarity">
    <text evidence="3">Belongs to the OST3/OST6 family.</text>
</comment>
<evidence type="ECO:0000256" key="7">
    <source>
        <dbReference type="ARBA" id="ARBA00022989"/>
    </source>
</evidence>
<evidence type="ECO:0000256" key="9">
    <source>
        <dbReference type="SAM" id="Phobius"/>
    </source>
</evidence>
<dbReference type="eggNOG" id="KOG2603">
    <property type="taxonomic scope" value="Eukaryota"/>
</dbReference>
<dbReference type="Pfam" id="PF04756">
    <property type="entry name" value="OST3_OST6"/>
    <property type="match status" value="1"/>
</dbReference>
<name>D8LPZ2_ECTSI</name>
<evidence type="ECO:0000256" key="8">
    <source>
        <dbReference type="ARBA" id="ARBA00023136"/>
    </source>
</evidence>
<dbReference type="Proteomes" id="UP000002630">
    <property type="component" value="Linkage Group LG10"/>
</dbReference>
<dbReference type="InterPro" id="IPR036249">
    <property type="entry name" value="Thioredoxin-like_sf"/>
</dbReference>
<comment type="subcellular location">
    <subcellularLocation>
        <location evidence="2">Endoplasmic reticulum membrane</location>
        <topology evidence="2">Multi-pass membrane protein</topology>
    </subcellularLocation>
</comment>
<dbReference type="Gene3D" id="3.40.30.10">
    <property type="entry name" value="Glutaredoxin"/>
    <property type="match status" value="1"/>
</dbReference>
<evidence type="ECO:0000256" key="3">
    <source>
        <dbReference type="ARBA" id="ARBA00009561"/>
    </source>
</evidence>
<evidence type="ECO:0000256" key="6">
    <source>
        <dbReference type="ARBA" id="ARBA00022824"/>
    </source>
</evidence>
<dbReference type="EMBL" id="FN649735">
    <property type="protein sequence ID" value="CBN74884.1"/>
    <property type="molecule type" value="Genomic_DNA"/>
</dbReference>
<feature type="transmembrane region" description="Helical" evidence="9">
    <location>
        <begin position="292"/>
        <end position="316"/>
    </location>
</feature>
<dbReference type="AlphaFoldDB" id="D8LPZ2"/>
<gene>
    <name evidence="11" type="ORF">Esi_0056_0076</name>
</gene>
<evidence type="ECO:0000313" key="12">
    <source>
        <dbReference type="Proteomes" id="UP000002630"/>
    </source>
</evidence>
<evidence type="ECO:0000256" key="1">
    <source>
        <dbReference type="ARBA" id="ARBA00002791"/>
    </source>
</evidence>
<keyword evidence="7 9" id="KW-1133">Transmembrane helix</keyword>
<reference evidence="11 12" key="1">
    <citation type="journal article" date="2010" name="Nature">
        <title>The Ectocarpus genome and the independent evolution of multicellularity in brown algae.</title>
        <authorList>
            <person name="Cock J.M."/>
            <person name="Sterck L."/>
            <person name="Rouze P."/>
            <person name="Scornet D."/>
            <person name="Allen A.E."/>
            <person name="Amoutzias G."/>
            <person name="Anthouard V."/>
            <person name="Artiguenave F."/>
            <person name="Aury J.M."/>
            <person name="Badger J.H."/>
            <person name="Beszteri B."/>
            <person name="Billiau K."/>
            <person name="Bonnet E."/>
            <person name="Bothwell J.H."/>
            <person name="Bowler C."/>
            <person name="Boyen C."/>
            <person name="Brownlee C."/>
            <person name="Carrano C.J."/>
            <person name="Charrier B."/>
            <person name="Cho G.Y."/>
            <person name="Coelho S.M."/>
            <person name="Collen J."/>
            <person name="Corre E."/>
            <person name="Da Silva C."/>
            <person name="Delage L."/>
            <person name="Delaroque N."/>
            <person name="Dittami S.M."/>
            <person name="Doulbeau S."/>
            <person name="Elias M."/>
            <person name="Farnham G."/>
            <person name="Gachon C.M."/>
            <person name="Gschloessl B."/>
            <person name="Heesch S."/>
            <person name="Jabbari K."/>
            <person name="Jubin C."/>
            <person name="Kawai H."/>
            <person name="Kimura K."/>
            <person name="Kloareg B."/>
            <person name="Kupper F.C."/>
            <person name="Lang D."/>
            <person name="Le Bail A."/>
            <person name="Leblanc C."/>
            <person name="Lerouge P."/>
            <person name="Lohr M."/>
            <person name="Lopez P.J."/>
            <person name="Martens C."/>
            <person name="Maumus F."/>
            <person name="Michel G."/>
            <person name="Miranda-Saavedra D."/>
            <person name="Morales J."/>
            <person name="Moreau H."/>
            <person name="Motomura T."/>
            <person name="Nagasato C."/>
            <person name="Napoli C.A."/>
            <person name="Nelson D.R."/>
            <person name="Nyvall-Collen P."/>
            <person name="Peters A.F."/>
            <person name="Pommier C."/>
            <person name="Potin P."/>
            <person name="Poulain J."/>
            <person name="Quesneville H."/>
            <person name="Read B."/>
            <person name="Rensing S.A."/>
            <person name="Ritter A."/>
            <person name="Rousvoal S."/>
            <person name="Samanta M."/>
            <person name="Samson G."/>
            <person name="Schroeder D.C."/>
            <person name="Segurens B."/>
            <person name="Strittmatter M."/>
            <person name="Tonon T."/>
            <person name="Tregear J.W."/>
            <person name="Valentin K."/>
            <person name="von Dassow P."/>
            <person name="Yamagishi T."/>
            <person name="Van de Peer Y."/>
            <person name="Wincker P."/>
        </authorList>
    </citation>
    <scope>NUCLEOTIDE SEQUENCE [LARGE SCALE GENOMIC DNA]</scope>
    <source>
        <strain evidence="12">Ec32 / CCAP1310/4</strain>
    </source>
</reference>
<dbReference type="InterPro" id="IPR021149">
    <property type="entry name" value="OligosaccharylTrfase_OST3/OST6"/>
</dbReference>
<keyword evidence="8 9" id="KW-0472">Membrane</keyword>
<feature type="transmembrane region" description="Helical" evidence="9">
    <location>
        <begin position="212"/>
        <end position="238"/>
    </location>
</feature>
<feature type="transmembrane region" description="Helical" evidence="9">
    <location>
        <begin position="245"/>
        <end position="267"/>
    </location>
</feature>
<evidence type="ECO:0000256" key="2">
    <source>
        <dbReference type="ARBA" id="ARBA00004477"/>
    </source>
</evidence>
<evidence type="ECO:0000256" key="10">
    <source>
        <dbReference type="SAM" id="SignalP"/>
    </source>
</evidence>
<dbReference type="EMBL" id="FN648774">
    <property type="protein sequence ID" value="CBN74884.1"/>
    <property type="molecule type" value="Genomic_DNA"/>
</dbReference>
<proteinExistence type="inferred from homology"/>
<dbReference type="PANTHER" id="PTHR12692">
    <property type="entry name" value="DOLICHYL-DIPHOSPHOOLIGOSACCHARIDE--PROTEIN GLYCOSYLTRANSFERASE-RELATED"/>
    <property type="match status" value="1"/>
</dbReference>
<dbReference type="OMA" id="HEPGHAQ"/>
<dbReference type="GO" id="GO:0008250">
    <property type="term" value="C:oligosaccharyltransferase complex"/>
    <property type="evidence" value="ECO:0007669"/>
    <property type="project" value="TreeGrafter"/>
</dbReference>
<keyword evidence="12" id="KW-1185">Reference proteome</keyword>
<dbReference type="SUPFAM" id="SSF52833">
    <property type="entry name" value="Thioredoxin-like"/>
    <property type="match status" value="1"/>
</dbReference>
<feature type="signal peptide" evidence="10">
    <location>
        <begin position="1"/>
        <end position="34"/>
    </location>
</feature>
<keyword evidence="5 10" id="KW-0732">Signal</keyword>
<keyword evidence="4 9" id="KW-0812">Transmembrane</keyword>
<dbReference type="OrthoDB" id="67566at2759"/>
<dbReference type="InParanoid" id="D8LPZ2"/>
<comment type="function">
    <text evidence="1">Subunit of the oligosaccharyl transferase (OST) complex that catalyzes the initial transfer of a defined glycan (Glc(3)Man(9)GlcNAc(2) in eukaryotes) from the lipid carrier dolichol-pyrophosphate to an asparagine residue within an Asn-X-Ser/Thr consensus motif in nascent polypeptide chains, the first step in protein N-glycosylation. N-glycosylation occurs cotranslationally and the complex associates with the Sec61 complex at the channel-forming translocon complex that mediates protein translocation across the endoplasmic reticulum (ER). All subunits are required for a maximal enzyme activity.</text>
</comment>
<dbReference type="GO" id="GO:0018279">
    <property type="term" value="P:protein N-linked glycosylation via asparagine"/>
    <property type="evidence" value="ECO:0007669"/>
    <property type="project" value="TreeGrafter"/>
</dbReference>
<evidence type="ECO:0000256" key="5">
    <source>
        <dbReference type="ARBA" id="ARBA00022729"/>
    </source>
</evidence>
<organism evidence="11 12">
    <name type="scientific">Ectocarpus siliculosus</name>
    <name type="common">Brown alga</name>
    <name type="synonym">Conferva siliculosa</name>
    <dbReference type="NCBI Taxonomy" id="2880"/>
    <lineage>
        <taxon>Eukaryota</taxon>
        <taxon>Sar</taxon>
        <taxon>Stramenopiles</taxon>
        <taxon>Ochrophyta</taxon>
        <taxon>PX clade</taxon>
        <taxon>Phaeophyceae</taxon>
        <taxon>Ectocarpales</taxon>
        <taxon>Ectocarpaceae</taxon>
        <taxon>Ectocarpus</taxon>
    </lineage>
</organism>
<protein>
    <submittedName>
        <fullName evidence="11">Uncharacterized protein</fullName>
    </submittedName>
</protein>
<feature type="chain" id="PRO_5003117370" evidence="10">
    <location>
        <begin position="35"/>
        <end position="359"/>
    </location>
</feature>
<dbReference type="STRING" id="2880.D8LPZ2"/>
<dbReference type="PANTHER" id="PTHR12692:SF0">
    <property type="entry name" value="GH11935P"/>
    <property type="match status" value="1"/>
</dbReference>
<accession>D8LPZ2</accession>
<sequence length="359" mass="39554">MMGLRRTAAPRRRAWVKILTLVSLLVLGGTSVAAERSMSAGSRRRSLEKLRAAGDSKGQAGGGAVVVVDGTKFDRYITGVPRQYEAVVFFTAAGANYKCTSCRVHLDEFTTMAESYQAARANTPETLNGVDVYFFVADFGQNQLPFQKLGLQTVPKILHFPPALAEGDDGRYAIDQSQHMHMAGQVKAEDMARFVKEKTGVSFPIIRPEPPVMIILVGLLVVAALAIKPILSNLGALLRVIRNKYLWLATSLLVYTFGISGGVYDIIRNPAPFMVKQDGFIMWFHPQSNVQFVAEGFITGIMTLMCGLSGILLVHVAPKLRNSGYRQVAVCVCGVIFLMLFSKVMSLYKSKNMWYRPVF</sequence>
<evidence type="ECO:0000313" key="11">
    <source>
        <dbReference type="EMBL" id="CBN74884.1"/>
    </source>
</evidence>
<evidence type="ECO:0000256" key="4">
    <source>
        <dbReference type="ARBA" id="ARBA00022692"/>
    </source>
</evidence>
<feature type="transmembrane region" description="Helical" evidence="9">
    <location>
        <begin position="328"/>
        <end position="348"/>
    </location>
</feature>